<evidence type="ECO:0000256" key="3">
    <source>
        <dbReference type="ARBA" id="ARBA00022448"/>
    </source>
</evidence>
<dbReference type="SUPFAM" id="SSF161070">
    <property type="entry name" value="SNF-like"/>
    <property type="match status" value="1"/>
</dbReference>
<reference evidence="10 11" key="1">
    <citation type="submission" date="2024-08" db="EMBL/GenBank/DDBJ databases">
        <authorList>
            <person name="Cucini C."/>
            <person name="Frati F."/>
        </authorList>
    </citation>
    <scope>NUCLEOTIDE SEQUENCE [LARGE SCALE GENOMIC DNA]</scope>
</reference>
<dbReference type="PROSITE" id="PS50267">
    <property type="entry name" value="NA_NEUROTRAN_SYMP_3"/>
    <property type="match status" value="1"/>
</dbReference>
<comment type="caution">
    <text evidence="10">The sequence shown here is derived from an EMBL/GenBank/DDBJ whole genome shotgun (WGS) entry which is preliminary data.</text>
</comment>
<feature type="transmembrane region" description="Helical" evidence="9">
    <location>
        <begin position="97"/>
        <end position="116"/>
    </location>
</feature>
<keyword evidence="4 9" id="KW-0812">Transmembrane</keyword>
<evidence type="ECO:0000313" key="11">
    <source>
        <dbReference type="Proteomes" id="UP001642540"/>
    </source>
</evidence>
<evidence type="ECO:0000256" key="9">
    <source>
        <dbReference type="SAM" id="Phobius"/>
    </source>
</evidence>
<evidence type="ECO:0000256" key="7">
    <source>
        <dbReference type="ARBA" id="ARBA00023136"/>
    </source>
</evidence>
<evidence type="ECO:0000256" key="6">
    <source>
        <dbReference type="ARBA" id="ARBA00022989"/>
    </source>
</evidence>
<feature type="region of interest" description="Disordered" evidence="8">
    <location>
        <begin position="1"/>
        <end position="45"/>
    </location>
</feature>
<keyword evidence="5" id="KW-0769">Symport</keyword>
<dbReference type="PANTHER" id="PTHR11616">
    <property type="entry name" value="SODIUM/CHLORIDE DEPENDENT TRANSPORTER"/>
    <property type="match status" value="1"/>
</dbReference>
<evidence type="ECO:0000256" key="8">
    <source>
        <dbReference type="SAM" id="MobiDB-lite"/>
    </source>
</evidence>
<keyword evidence="3" id="KW-0813">Transport</keyword>
<feature type="transmembrane region" description="Helical" evidence="9">
    <location>
        <begin position="178"/>
        <end position="195"/>
    </location>
</feature>
<feature type="transmembrane region" description="Helical" evidence="9">
    <location>
        <begin position="291"/>
        <end position="315"/>
    </location>
</feature>
<feature type="transmembrane region" description="Helical" evidence="9">
    <location>
        <begin position="255"/>
        <end position="279"/>
    </location>
</feature>
<proteinExistence type="inferred from homology"/>
<evidence type="ECO:0000256" key="2">
    <source>
        <dbReference type="ARBA" id="ARBA00006459"/>
    </source>
</evidence>
<dbReference type="EMBL" id="CAXLJM020000046">
    <property type="protein sequence ID" value="CAL8111546.1"/>
    <property type="molecule type" value="Genomic_DNA"/>
</dbReference>
<evidence type="ECO:0000256" key="1">
    <source>
        <dbReference type="ARBA" id="ARBA00004141"/>
    </source>
</evidence>
<evidence type="ECO:0000313" key="10">
    <source>
        <dbReference type="EMBL" id="CAL8111546.1"/>
    </source>
</evidence>
<name>A0ABP1QU80_9HEXA</name>
<evidence type="ECO:0000256" key="5">
    <source>
        <dbReference type="ARBA" id="ARBA00022847"/>
    </source>
</evidence>
<gene>
    <name evidence="10" type="ORF">ODALV1_LOCUS15138</name>
</gene>
<keyword evidence="6 9" id="KW-1133">Transmembrane helix</keyword>
<dbReference type="Proteomes" id="UP001642540">
    <property type="component" value="Unassembled WGS sequence"/>
</dbReference>
<feature type="compositionally biased region" description="Polar residues" evidence="8">
    <location>
        <begin position="9"/>
        <end position="18"/>
    </location>
</feature>
<keyword evidence="7 9" id="KW-0472">Membrane</keyword>
<dbReference type="InterPro" id="IPR000175">
    <property type="entry name" value="Na/ntran_symport"/>
</dbReference>
<dbReference type="InterPro" id="IPR037272">
    <property type="entry name" value="SNS_sf"/>
</dbReference>
<evidence type="ECO:0000256" key="4">
    <source>
        <dbReference type="ARBA" id="ARBA00022692"/>
    </source>
</evidence>
<comment type="subcellular location">
    <subcellularLocation>
        <location evidence="1">Membrane</location>
        <topology evidence="1">Multi-pass membrane protein</topology>
    </subcellularLocation>
</comment>
<protein>
    <submittedName>
        <fullName evidence="10">Uncharacterized protein</fullName>
    </submittedName>
</protein>
<keyword evidence="11" id="KW-1185">Reference proteome</keyword>
<dbReference type="PANTHER" id="PTHR11616:SF240">
    <property type="entry name" value="BLOATED TUBULES, ISOFORM B-RELATED"/>
    <property type="match status" value="1"/>
</dbReference>
<feature type="compositionally biased region" description="Low complexity" evidence="8">
    <location>
        <begin position="19"/>
        <end position="30"/>
    </location>
</feature>
<feature type="transmembrane region" description="Helical" evidence="9">
    <location>
        <begin position="357"/>
        <end position="376"/>
    </location>
</feature>
<sequence length="509" mass="56013">MMIRKDGSNKSPTSRITYSSSYYSGSQSDSGKSDDDESPDEDVKSKPKCGACGTFCSSLQHIDATNLQLNPLGAGIWDECTAMIINLHFDLENGGSAFLIVLFMTYMSFGYPAYLLETLMGQYSGRKPILMIRHLLPIFSVKRFLTRETEANTFKLFQGYSWPFNSNDVDPEFSKEKPVLITFSGFLMIACFLKLSDLAAGMKVVLRLLLLFLFGYTFNGYLRTNPQQLQENSIVYLPLRSTFAPKWEKIVDGRVWVQAIIFVVHSMELGTLVHPYLGSKTFFHYRTARDGVLLILVAITWNLIGAVGVLLWLGYVGINKSEMEASLKQLKGHYGIHVVFIMKHIQAELAQQVEGDVLFFCAIFYMIVGIAVCCNPRHHRKISSQRRTNRLDRSSELGSGTHFVTSSSFRSGFWSITLPVMGKKRLLAIMSVIVSTTEAVPIDTAENSETNVREGRQFGYPIGGGHAGSSANAFAASNSFGGGGLGLASSQASASASSGAGGFGFPYGK</sequence>
<organism evidence="10 11">
    <name type="scientific">Orchesella dallaii</name>
    <dbReference type="NCBI Taxonomy" id="48710"/>
    <lineage>
        <taxon>Eukaryota</taxon>
        <taxon>Metazoa</taxon>
        <taxon>Ecdysozoa</taxon>
        <taxon>Arthropoda</taxon>
        <taxon>Hexapoda</taxon>
        <taxon>Collembola</taxon>
        <taxon>Entomobryomorpha</taxon>
        <taxon>Entomobryoidea</taxon>
        <taxon>Orchesellidae</taxon>
        <taxon>Orchesellinae</taxon>
        <taxon>Orchesella</taxon>
    </lineage>
</organism>
<feature type="transmembrane region" description="Helical" evidence="9">
    <location>
        <begin position="204"/>
        <end position="222"/>
    </location>
</feature>
<accession>A0ABP1QU80</accession>
<comment type="similarity">
    <text evidence="2">Belongs to the sodium:neurotransmitter symporter (SNF) (TC 2.A.22) family.</text>
</comment>